<gene>
    <name evidence="1" type="ORF">MERR_LOCUS22785</name>
</gene>
<dbReference type="PANTHER" id="PTHR35046:SF9">
    <property type="entry name" value="RNA-DIRECTED DNA POLYMERASE"/>
    <property type="match status" value="1"/>
</dbReference>
<proteinExistence type="predicted"/>
<organism evidence="1 2">
    <name type="scientific">Microthlaspi erraticum</name>
    <dbReference type="NCBI Taxonomy" id="1685480"/>
    <lineage>
        <taxon>Eukaryota</taxon>
        <taxon>Viridiplantae</taxon>
        <taxon>Streptophyta</taxon>
        <taxon>Embryophyta</taxon>
        <taxon>Tracheophyta</taxon>
        <taxon>Spermatophyta</taxon>
        <taxon>Magnoliopsida</taxon>
        <taxon>eudicotyledons</taxon>
        <taxon>Gunneridae</taxon>
        <taxon>Pentapetalae</taxon>
        <taxon>rosids</taxon>
        <taxon>malvids</taxon>
        <taxon>Brassicales</taxon>
        <taxon>Brassicaceae</taxon>
        <taxon>Coluteocarpeae</taxon>
        <taxon>Microthlaspi</taxon>
    </lineage>
</organism>
<protein>
    <submittedName>
        <fullName evidence="1">Uncharacterized protein</fullName>
    </submittedName>
</protein>
<evidence type="ECO:0000313" key="1">
    <source>
        <dbReference type="EMBL" id="CAA7035550.1"/>
    </source>
</evidence>
<keyword evidence="2" id="KW-1185">Reference proteome</keyword>
<dbReference type="Proteomes" id="UP000467841">
    <property type="component" value="Unassembled WGS sequence"/>
</dbReference>
<sequence>MKRIMRQRFVPGHYQRELHSSSGSLLRVQVCGRILSRDGGMLLRANVIEDREATMSRFLGGLNREIQDIVEMQNCVAIESMLHKAVLAETQLKREAPLDSIQSRADQPSPRL</sequence>
<comment type="caution">
    <text evidence="1">The sequence shown here is derived from an EMBL/GenBank/DDBJ whole genome shotgun (WGS) entry which is preliminary data.</text>
</comment>
<dbReference type="PANTHER" id="PTHR35046">
    <property type="entry name" value="ZINC KNUCKLE (CCHC-TYPE) FAMILY PROTEIN"/>
    <property type="match status" value="1"/>
</dbReference>
<dbReference type="EMBL" id="CACVBM020001160">
    <property type="protein sequence ID" value="CAA7035550.1"/>
    <property type="molecule type" value="Genomic_DNA"/>
</dbReference>
<dbReference type="AlphaFoldDB" id="A0A6D2J253"/>
<reference evidence="1" key="1">
    <citation type="submission" date="2020-01" db="EMBL/GenBank/DDBJ databases">
        <authorList>
            <person name="Mishra B."/>
        </authorList>
    </citation>
    <scope>NUCLEOTIDE SEQUENCE [LARGE SCALE GENOMIC DNA]</scope>
</reference>
<evidence type="ECO:0000313" key="2">
    <source>
        <dbReference type="Proteomes" id="UP000467841"/>
    </source>
</evidence>
<name>A0A6D2J253_9BRAS</name>
<accession>A0A6D2J253</accession>
<dbReference type="OrthoDB" id="1731207at2759"/>